<feature type="transmembrane region" description="Helical" evidence="1">
    <location>
        <begin position="148"/>
        <end position="165"/>
    </location>
</feature>
<name>A0ABT3A2J9_9RHOB</name>
<evidence type="ECO:0000313" key="2">
    <source>
        <dbReference type="EMBL" id="MCV2880220.1"/>
    </source>
</evidence>
<proteinExistence type="predicted"/>
<keyword evidence="1" id="KW-0812">Transmembrane</keyword>
<comment type="caution">
    <text evidence="2">The sequence shown here is derived from an EMBL/GenBank/DDBJ whole genome shotgun (WGS) entry which is preliminary data.</text>
</comment>
<feature type="transmembrane region" description="Helical" evidence="1">
    <location>
        <begin position="118"/>
        <end position="142"/>
    </location>
</feature>
<feature type="transmembrane region" description="Helical" evidence="1">
    <location>
        <begin position="6"/>
        <end position="26"/>
    </location>
</feature>
<organism evidence="2 3">
    <name type="scientific">Sedimentimonas flavescens</name>
    <dbReference type="NCBI Taxonomy" id="2851012"/>
    <lineage>
        <taxon>Bacteria</taxon>
        <taxon>Pseudomonadati</taxon>
        <taxon>Pseudomonadota</taxon>
        <taxon>Alphaproteobacteria</taxon>
        <taxon>Rhodobacterales</taxon>
        <taxon>Rhodobacter group</taxon>
        <taxon>Sedimentimonas</taxon>
    </lineage>
</organism>
<evidence type="ECO:0000256" key="1">
    <source>
        <dbReference type="SAM" id="Phobius"/>
    </source>
</evidence>
<protein>
    <submittedName>
        <fullName evidence="2">Uncharacterized protein</fullName>
    </submittedName>
</protein>
<keyword evidence="3" id="KW-1185">Reference proteome</keyword>
<evidence type="ECO:0000313" key="3">
    <source>
        <dbReference type="Proteomes" id="UP001526166"/>
    </source>
</evidence>
<keyword evidence="1" id="KW-0472">Membrane</keyword>
<dbReference type="EMBL" id="JAOWKW010000016">
    <property type="protein sequence ID" value="MCV2880220.1"/>
    <property type="molecule type" value="Genomic_DNA"/>
</dbReference>
<dbReference type="RefSeq" id="WP_263848563.1">
    <property type="nucleotide sequence ID" value="NZ_JAOWKW010000016.1"/>
</dbReference>
<sequence>MTEKKYNLSLWIWVALFSVYIAVYAYRHPSYNWDMIGYVGSVEKLSGTQKDSLRVRTYEDVKSSVSAEKYFELTDVKDEYRYGVSQLDAAFLQQLPFYEIRIAYLVLVKFVSNLTNTISLATVVVSAISGALIVWVAAWIISDLDKDILLFLPFFLSGCGLMELATVSTPDALANLCALFLLGLSIRRPVATSWLAPALVLVRTDYIILAILMVLEASMRKKLRITLLSIPIATVLVFMINGHFGNYGYLAILNLTLISGPVLFPENISISGNIADYIAPYHRGLERLLGGMGLGLVFLAIRLFHRRGKILFRDRYVRLAVVSIAFVLVHFLLFPAGFLRFYMFALIFVSLVVIRRLFSGQPHSTEVS</sequence>
<feature type="transmembrane region" description="Helical" evidence="1">
    <location>
        <begin position="316"/>
        <end position="333"/>
    </location>
</feature>
<accession>A0ABT3A2J9</accession>
<gene>
    <name evidence="2" type="ORF">OE699_15355</name>
</gene>
<keyword evidence="1" id="KW-1133">Transmembrane helix</keyword>
<feature type="transmembrane region" description="Helical" evidence="1">
    <location>
        <begin position="194"/>
        <end position="215"/>
    </location>
</feature>
<dbReference type="Proteomes" id="UP001526166">
    <property type="component" value="Unassembled WGS sequence"/>
</dbReference>
<feature type="transmembrane region" description="Helical" evidence="1">
    <location>
        <begin position="227"/>
        <end position="244"/>
    </location>
</feature>
<reference evidence="2 3" key="1">
    <citation type="submission" date="2022-10" db="EMBL/GenBank/DDBJ databases">
        <title>Sinirhodobacter sp. nov., isolated from ocean surface sediments.</title>
        <authorList>
            <person name="He W."/>
            <person name="Wang L."/>
            <person name="Zhang D.-F."/>
        </authorList>
    </citation>
    <scope>NUCLEOTIDE SEQUENCE [LARGE SCALE GENOMIC DNA]</scope>
    <source>
        <strain evidence="2 3">WL0115</strain>
    </source>
</reference>
<feature type="transmembrane region" description="Helical" evidence="1">
    <location>
        <begin position="288"/>
        <end position="304"/>
    </location>
</feature>
<feature type="transmembrane region" description="Helical" evidence="1">
    <location>
        <begin position="339"/>
        <end position="358"/>
    </location>
</feature>